<evidence type="ECO:0000313" key="2">
    <source>
        <dbReference type="Proteomes" id="UP000789342"/>
    </source>
</evidence>
<dbReference type="PANTHER" id="PTHR16212">
    <property type="entry name" value="FOCADHESIN FAMILY MEMBER"/>
    <property type="match status" value="1"/>
</dbReference>
<dbReference type="EMBL" id="CAJVPV010050906">
    <property type="protein sequence ID" value="CAG8778550.1"/>
    <property type="molecule type" value="Genomic_DNA"/>
</dbReference>
<dbReference type="GO" id="GO:0060147">
    <property type="term" value="P:regulation of post-transcriptional gene silencing"/>
    <property type="evidence" value="ECO:0007669"/>
    <property type="project" value="InterPro"/>
</dbReference>
<proteinExistence type="predicted"/>
<feature type="non-terminal residue" evidence="1">
    <location>
        <position position="262"/>
    </location>
</feature>
<dbReference type="PANTHER" id="PTHR16212:SF4">
    <property type="entry name" value="FOCADHESIN"/>
    <property type="match status" value="1"/>
</dbReference>
<organism evidence="1 2">
    <name type="scientific">Acaulospora morrowiae</name>
    <dbReference type="NCBI Taxonomy" id="94023"/>
    <lineage>
        <taxon>Eukaryota</taxon>
        <taxon>Fungi</taxon>
        <taxon>Fungi incertae sedis</taxon>
        <taxon>Mucoromycota</taxon>
        <taxon>Glomeromycotina</taxon>
        <taxon>Glomeromycetes</taxon>
        <taxon>Diversisporales</taxon>
        <taxon>Acaulosporaceae</taxon>
        <taxon>Acaulospora</taxon>
    </lineage>
</organism>
<name>A0A9N9P2K3_9GLOM</name>
<protein>
    <submittedName>
        <fullName evidence="1">374_t:CDS:1</fullName>
    </submittedName>
</protein>
<evidence type="ECO:0000313" key="1">
    <source>
        <dbReference type="EMBL" id="CAG8778550.1"/>
    </source>
</evidence>
<dbReference type="Proteomes" id="UP000789342">
    <property type="component" value="Unassembled WGS sequence"/>
</dbReference>
<keyword evidence="2" id="KW-1185">Reference proteome</keyword>
<comment type="caution">
    <text evidence="1">The sequence shown here is derived from an EMBL/GenBank/DDBJ whole genome shotgun (WGS) entry which is preliminary data.</text>
</comment>
<dbReference type="OrthoDB" id="6125419at2759"/>
<feature type="non-terminal residue" evidence="1">
    <location>
        <position position="1"/>
    </location>
</feature>
<dbReference type="InterPro" id="IPR045163">
    <property type="entry name" value="Focadhesin/RST1"/>
</dbReference>
<accession>A0A9N9P2K3</accession>
<dbReference type="AlphaFoldDB" id="A0A9N9P2K3"/>
<gene>
    <name evidence="1" type="ORF">AMORRO_LOCUS17122</name>
</gene>
<reference evidence="1" key="1">
    <citation type="submission" date="2021-06" db="EMBL/GenBank/DDBJ databases">
        <authorList>
            <person name="Kallberg Y."/>
            <person name="Tangrot J."/>
            <person name="Rosling A."/>
        </authorList>
    </citation>
    <scope>NUCLEOTIDE SEQUENCE</scope>
    <source>
        <strain evidence="1">CL551</strain>
    </source>
</reference>
<sequence length="262" mass="29634">WQYVFGKIISHEISSMRRSLFTVKVTSDTSDSQSIHESTFQKIKKRTKSISNKIVDDFENGMVNPGLQAGYALASLSCYQRNSDLVSQDLKHTSFYKSMVNAIQDISLSDHWLIRLGIVTEWCSFFETGLQELLPTRDGEATVKMLLEDLTKRLVEAKVPLTFQNVILSLTGYCLALRSLEVSSSQEHAGNTLRQILRIYSIDESLENQRQQVSSLLAHDEVQFAVIISMGYLSTLVMMDHKLVQQVIDTLVSKLTQGNQAY</sequence>